<dbReference type="PANTHER" id="PTHR24421">
    <property type="entry name" value="NITRATE/NITRITE SENSOR PROTEIN NARX-RELATED"/>
    <property type="match status" value="1"/>
</dbReference>
<feature type="transmembrane region" description="Helical" evidence="10">
    <location>
        <begin position="100"/>
        <end position="116"/>
    </location>
</feature>
<reference evidence="12 13" key="1">
    <citation type="submission" date="2024-09" db="EMBL/GenBank/DDBJ databases">
        <authorList>
            <person name="Sun Q."/>
            <person name="Mori K."/>
        </authorList>
    </citation>
    <scope>NUCLEOTIDE SEQUENCE [LARGE SCALE GENOMIC DNA]</scope>
    <source>
        <strain evidence="12 13">JCM 3307</strain>
    </source>
</reference>
<feature type="region of interest" description="Disordered" evidence="9">
    <location>
        <begin position="283"/>
        <end position="318"/>
    </location>
</feature>
<dbReference type="SMART" id="SM00387">
    <property type="entry name" value="HATPase_c"/>
    <property type="match status" value="1"/>
</dbReference>
<feature type="compositionally biased region" description="Low complexity" evidence="9">
    <location>
        <begin position="301"/>
        <end position="315"/>
    </location>
</feature>
<evidence type="ECO:0000313" key="12">
    <source>
        <dbReference type="EMBL" id="MFB9444676.1"/>
    </source>
</evidence>
<keyword evidence="10" id="KW-0812">Transmembrane</keyword>
<dbReference type="EC" id="2.7.13.3" evidence="2"/>
<gene>
    <name evidence="12" type="ORF">ACFFTR_16495</name>
</gene>
<keyword evidence="3" id="KW-0597">Phosphoprotein</keyword>
<organism evidence="12 13">
    <name type="scientific">Dactylosporangium vinaceum</name>
    <dbReference type="NCBI Taxonomy" id="53362"/>
    <lineage>
        <taxon>Bacteria</taxon>
        <taxon>Bacillati</taxon>
        <taxon>Actinomycetota</taxon>
        <taxon>Actinomycetes</taxon>
        <taxon>Micromonosporales</taxon>
        <taxon>Micromonosporaceae</taxon>
        <taxon>Dactylosporangium</taxon>
    </lineage>
</organism>
<dbReference type="Proteomes" id="UP001589608">
    <property type="component" value="Unassembled WGS sequence"/>
</dbReference>
<keyword evidence="5" id="KW-0547">Nucleotide-binding</keyword>
<keyword evidence="7" id="KW-0067">ATP-binding</keyword>
<evidence type="ECO:0000313" key="13">
    <source>
        <dbReference type="Proteomes" id="UP001589608"/>
    </source>
</evidence>
<feature type="compositionally biased region" description="Pro residues" evidence="9">
    <location>
        <begin position="290"/>
        <end position="300"/>
    </location>
</feature>
<sequence>MRSDEVVVEGWSRPRPDARRLRIDVVIGIAVALTALVNLTLTRSAGAFHGNPPSVPEQIVWTVLTTLPLCWRRRWPDAVAVFISAMFIIGQLRSTPEQQLAVGALFSAIYSLGAWGRNHRRAHWVRSGIVAAMFVYIGISYLIALPGLSAAEFVHASGPVSPILAALINGVLVNMLFFGFAYYFGELAWTAERRRHQVEAQAAELVAAHEEEAARSVLHERLRIARELHDVVAHHVSVMGVQASAARRVLDRNPAQAKDSLGAVEQSARTAVDELHRMLGLLRHSDPLPDSAPPPVPSPRAPAAARAGSDPATAPTAVGLDRLPELLDSVRGAGLETSLGVFGEAVPLPESLSLAGYRIVQEAATNTLKHADATKLDIRIRYHADELELDVADNGRGTGRRTTGGLGLIGMRERVAAHDGTLETGPRTGSPGFRVRARFPLQRPAPASTPINANAG</sequence>
<protein>
    <recommendedName>
        <fullName evidence="2">histidine kinase</fullName>
        <ecNumber evidence="2">2.7.13.3</ecNumber>
    </recommendedName>
</protein>
<dbReference type="InterPro" id="IPR055558">
    <property type="entry name" value="DUF7134"/>
</dbReference>
<evidence type="ECO:0000256" key="7">
    <source>
        <dbReference type="ARBA" id="ARBA00022840"/>
    </source>
</evidence>
<evidence type="ECO:0000256" key="5">
    <source>
        <dbReference type="ARBA" id="ARBA00022741"/>
    </source>
</evidence>
<dbReference type="InterPro" id="IPR003594">
    <property type="entry name" value="HATPase_dom"/>
</dbReference>
<keyword evidence="8" id="KW-0902">Two-component regulatory system</keyword>
<dbReference type="SUPFAM" id="SSF55874">
    <property type="entry name" value="ATPase domain of HSP90 chaperone/DNA topoisomerase II/histidine kinase"/>
    <property type="match status" value="1"/>
</dbReference>
<keyword evidence="4" id="KW-0808">Transferase</keyword>
<dbReference type="InterPro" id="IPR011712">
    <property type="entry name" value="Sig_transdc_His_kin_sub3_dim/P"/>
</dbReference>
<dbReference type="Gene3D" id="3.30.565.10">
    <property type="entry name" value="Histidine kinase-like ATPase, C-terminal domain"/>
    <property type="match status" value="1"/>
</dbReference>
<dbReference type="RefSeq" id="WP_223104463.1">
    <property type="nucleotide sequence ID" value="NZ_CP061913.1"/>
</dbReference>
<evidence type="ECO:0000256" key="2">
    <source>
        <dbReference type="ARBA" id="ARBA00012438"/>
    </source>
</evidence>
<evidence type="ECO:0000259" key="11">
    <source>
        <dbReference type="SMART" id="SM00387"/>
    </source>
</evidence>
<dbReference type="Pfam" id="PF23539">
    <property type="entry name" value="DUF7134"/>
    <property type="match status" value="1"/>
</dbReference>
<comment type="catalytic activity">
    <reaction evidence="1">
        <text>ATP + protein L-histidine = ADP + protein N-phospho-L-histidine.</text>
        <dbReference type="EC" id="2.7.13.3"/>
    </reaction>
</comment>
<dbReference type="CDD" id="cd16917">
    <property type="entry name" value="HATPase_UhpB-NarQ-NarX-like"/>
    <property type="match status" value="1"/>
</dbReference>
<comment type="caution">
    <text evidence="12">The sequence shown here is derived from an EMBL/GenBank/DDBJ whole genome shotgun (WGS) entry which is preliminary data.</text>
</comment>
<evidence type="ECO:0000256" key="4">
    <source>
        <dbReference type="ARBA" id="ARBA00022679"/>
    </source>
</evidence>
<evidence type="ECO:0000256" key="1">
    <source>
        <dbReference type="ARBA" id="ARBA00000085"/>
    </source>
</evidence>
<proteinExistence type="predicted"/>
<accession>A0ABV5M728</accession>
<evidence type="ECO:0000256" key="6">
    <source>
        <dbReference type="ARBA" id="ARBA00022777"/>
    </source>
</evidence>
<keyword evidence="10" id="KW-0472">Membrane</keyword>
<dbReference type="Gene3D" id="1.20.5.1930">
    <property type="match status" value="1"/>
</dbReference>
<evidence type="ECO:0000256" key="10">
    <source>
        <dbReference type="SAM" id="Phobius"/>
    </source>
</evidence>
<dbReference type="PANTHER" id="PTHR24421:SF10">
    <property type="entry name" value="NITRATE_NITRITE SENSOR PROTEIN NARQ"/>
    <property type="match status" value="1"/>
</dbReference>
<feature type="transmembrane region" description="Helical" evidence="10">
    <location>
        <begin position="163"/>
        <end position="185"/>
    </location>
</feature>
<name>A0ABV5M728_9ACTN</name>
<feature type="domain" description="Histidine kinase/HSP90-like ATPase" evidence="11">
    <location>
        <begin position="351"/>
        <end position="443"/>
    </location>
</feature>
<dbReference type="Pfam" id="PF02518">
    <property type="entry name" value="HATPase_c"/>
    <property type="match status" value="1"/>
</dbReference>
<dbReference type="InterPro" id="IPR050482">
    <property type="entry name" value="Sensor_HK_TwoCompSys"/>
</dbReference>
<dbReference type="GO" id="GO:0016301">
    <property type="term" value="F:kinase activity"/>
    <property type="evidence" value="ECO:0007669"/>
    <property type="project" value="UniProtKB-KW"/>
</dbReference>
<feature type="transmembrane region" description="Helical" evidence="10">
    <location>
        <begin position="128"/>
        <end position="151"/>
    </location>
</feature>
<evidence type="ECO:0000256" key="8">
    <source>
        <dbReference type="ARBA" id="ARBA00023012"/>
    </source>
</evidence>
<keyword evidence="6 12" id="KW-0418">Kinase</keyword>
<feature type="transmembrane region" description="Helical" evidence="10">
    <location>
        <begin position="21"/>
        <end position="41"/>
    </location>
</feature>
<dbReference type="Pfam" id="PF07730">
    <property type="entry name" value="HisKA_3"/>
    <property type="match status" value="1"/>
</dbReference>
<keyword evidence="10" id="KW-1133">Transmembrane helix</keyword>
<dbReference type="InterPro" id="IPR036890">
    <property type="entry name" value="HATPase_C_sf"/>
</dbReference>
<dbReference type="EMBL" id="JBHMCA010000027">
    <property type="protein sequence ID" value="MFB9444676.1"/>
    <property type="molecule type" value="Genomic_DNA"/>
</dbReference>
<evidence type="ECO:0000256" key="9">
    <source>
        <dbReference type="SAM" id="MobiDB-lite"/>
    </source>
</evidence>
<keyword evidence="13" id="KW-1185">Reference proteome</keyword>
<evidence type="ECO:0000256" key="3">
    <source>
        <dbReference type="ARBA" id="ARBA00022553"/>
    </source>
</evidence>